<proteinExistence type="predicted"/>
<keyword evidence="2" id="KW-1185">Reference proteome</keyword>
<protein>
    <submittedName>
        <fullName evidence="1">YmaF family protein</fullName>
    </submittedName>
</protein>
<organism evidence="1 2">
    <name type="scientific">Melghirimyces thermohalophilus</name>
    <dbReference type="NCBI Taxonomy" id="1236220"/>
    <lineage>
        <taxon>Bacteria</taxon>
        <taxon>Bacillati</taxon>
        <taxon>Bacillota</taxon>
        <taxon>Bacilli</taxon>
        <taxon>Bacillales</taxon>
        <taxon>Thermoactinomycetaceae</taxon>
        <taxon>Melghirimyces</taxon>
    </lineage>
</organism>
<dbReference type="RefSeq" id="WP_245662287.1">
    <property type="nucleotide sequence ID" value="NZ_FMZA01000022.1"/>
</dbReference>
<dbReference type="EMBL" id="FMZA01000022">
    <property type="protein sequence ID" value="SDC93195.1"/>
    <property type="molecule type" value="Genomic_DNA"/>
</dbReference>
<dbReference type="Proteomes" id="UP000199387">
    <property type="component" value="Unassembled WGS sequence"/>
</dbReference>
<dbReference type="Pfam" id="PF12788">
    <property type="entry name" value="YmaF"/>
    <property type="match status" value="1"/>
</dbReference>
<accession>A0A1G6QND3</accession>
<sequence length="118" mass="13195">MNTGNPSDHEHRFQLFFHHGGEYWIHQMHTHQYRGVTSFDVGHRHQLAGVTGPAPHTPDHVHPYQGTTTFDDGHVHTFSGVTGPPIPLPDGRHYHQIWGQTTSGGAIPHTHTYEGVAE</sequence>
<reference evidence="1 2" key="1">
    <citation type="submission" date="2016-10" db="EMBL/GenBank/DDBJ databases">
        <authorList>
            <person name="de Groot N.N."/>
        </authorList>
    </citation>
    <scope>NUCLEOTIDE SEQUENCE [LARGE SCALE GENOMIC DNA]</scope>
    <source>
        <strain evidence="1 2">DSM 45514</strain>
    </source>
</reference>
<dbReference type="AlphaFoldDB" id="A0A1G6QND3"/>
<evidence type="ECO:0000313" key="1">
    <source>
        <dbReference type="EMBL" id="SDC93195.1"/>
    </source>
</evidence>
<gene>
    <name evidence="1" type="ORF">SAMN04488112_12248</name>
</gene>
<evidence type="ECO:0000313" key="2">
    <source>
        <dbReference type="Proteomes" id="UP000199387"/>
    </source>
</evidence>
<name>A0A1G6QND3_9BACL</name>
<dbReference type="InterPro" id="IPR024307">
    <property type="entry name" value="YmaF"/>
</dbReference>